<proteinExistence type="predicted"/>
<name>A0A3M2L5E5_9NOCA</name>
<organism evidence="2 3">
    <name type="scientific">Nocardia stercoris</name>
    <dbReference type="NCBI Taxonomy" id="2483361"/>
    <lineage>
        <taxon>Bacteria</taxon>
        <taxon>Bacillati</taxon>
        <taxon>Actinomycetota</taxon>
        <taxon>Actinomycetes</taxon>
        <taxon>Mycobacteriales</taxon>
        <taxon>Nocardiaceae</taxon>
        <taxon>Nocardia</taxon>
    </lineage>
</organism>
<dbReference type="Proteomes" id="UP000279275">
    <property type="component" value="Unassembled WGS sequence"/>
</dbReference>
<dbReference type="EMBL" id="RFFH01000005">
    <property type="protein sequence ID" value="RMI32176.1"/>
    <property type="molecule type" value="Genomic_DNA"/>
</dbReference>
<dbReference type="OrthoDB" id="4558548at2"/>
<accession>A0A3M2L5E5</accession>
<evidence type="ECO:0000256" key="1">
    <source>
        <dbReference type="SAM" id="MobiDB-lite"/>
    </source>
</evidence>
<reference evidence="2 3" key="1">
    <citation type="submission" date="2018-10" db="EMBL/GenBank/DDBJ databases">
        <title>Isolation from cow dung.</title>
        <authorList>
            <person name="Ling L."/>
        </authorList>
    </citation>
    <scope>NUCLEOTIDE SEQUENCE [LARGE SCALE GENOMIC DNA]</scope>
    <source>
        <strain evidence="2 3">NEAU-LL90</strain>
    </source>
</reference>
<sequence length="65" mass="7132">MTQLLPQSGTCEIAGHSDNSADCSAEPRNLTYRRARALLGDHDRHIGCRVWIAAAAYLSFDVDDV</sequence>
<comment type="caution">
    <text evidence="2">The sequence shown here is derived from an EMBL/GenBank/DDBJ whole genome shotgun (WGS) entry which is preliminary data.</text>
</comment>
<protein>
    <submittedName>
        <fullName evidence="2">Uncharacterized protein</fullName>
    </submittedName>
</protein>
<keyword evidence="3" id="KW-1185">Reference proteome</keyword>
<evidence type="ECO:0000313" key="2">
    <source>
        <dbReference type="EMBL" id="RMI32176.1"/>
    </source>
</evidence>
<feature type="region of interest" description="Disordered" evidence="1">
    <location>
        <begin position="1"/>
        <end position="24"/>
    </location>
</feature>
<feature type="compositionally biased region" description="Polar residues" evidence="1">
    <location>
        <begin position="1"/>
        <end position="10"/>
    </location>
</feature>
<evidence type="ECO:0000313" key="3">
    <source>
        <dbReference type="Proteomes" id="UP000279275"/>
    </source>
</evidence>
<dbReference type="RefSeq" id="WP_122188517.1">
    <property type="nucleotide sequence ID" value="NZ_RFFH01000005.1"/>
</dbReference>
<gene>
    <name evidence="2" type="ORF">EBN03_14305</name>
</gene>
<dbReference type="AlphaFoldDB" id="A0A3M2L5E5"/>